<keyword evidence="4" id="KW-1185">Reference proteome</keyword>
<dbReference type="Gene3D" id="1.10.287.70">
    <property type="match status" value="1"/>
</dbReference>
<proteinExistence type="predicted"/>
<reference evidence="3" key="2">
    <citation type="submission" date="2023-03" db="EMBL/GenBank/DDBJ databases">
        <authorList>
            <person name="Inwood S.N."/>
            <person name="Skelly J.G."/>
            <person name="Guhlin J."/>
            <person name="Harrop T.W.R."/>
            <person name="Goldson S.G."/>
            <person name="Dearden P.K."/>
        </authorList>
    </citation>
    <scope>NUCLEOTIDE SEQUENCE</scope>
    <source>
        <strain evidence="3">Irish</strain>
        <tissue evidence="3">Whole body</tissue>
    </source>
</reference>
<dbReference type="Proteomes" id="UP001168990">
    <property type="component" value="Unassembled WGS sequence"/>
</dbReference>
<evidence type="ECO:0000256" key="1">
    <source>
        <dbReference type="SAM" id="MobiDB-lite"/>
    </source>
</evidence>
<evidence type="ECO:0000313" key="3">
    <source>
        <dbReference type="EMBL" id="KAK0171924.1"/>
    </source>
</evidence>
<name>A0AA39KSB8_9HYME</name>
<feature type="transmembrane region" description="Helical" evidence="2">
    <location>
        <begin position="59"/>
        <end position="83"/>
    </location>
</feature>
<gene>
    <name evidence="3" type="ORF">PV328_005312</name>
</gene>
<keyword evidence="2" id="KW-1133">Transmembrane helix</keyword>
<comment type="caution">
    <text evidence="3">The sequence shown here is derived from an EMBL/GenBank/DDBJ whole genome shotgun (WGS) entry which is preliminary data.</text>
</comment>
<sequence length="268" mass="30522">MEKDRHYRAYDGLKAANNGNTSSFKRSTDSSQTQTGQVRCLCFGGVPDKASHHSFLKGFIINLGICALLVAYTLLGSFIFLAIEGGADGGLQQRTLATTIPSGNQPSRRNITAWLNKVHRDEREKTVERIWGITEQLNILYRDNWTRLAEQEIAHFQDLLLKKIYEDMIPNQHAGTFTGPTNNDGPIERKVPEYEWNFAKAFLYSLTVITTIDTNSKSGMFAIRRSKRRNSTTEDEPKDDRRSKRGVKRLSRHWGTTWIITGGKYYTI</sequence>
<accession>A0AA39KSB8</accession>
<keyword evidence="2" id="KW-0472">Membrane</keyword>
<evidence type="ECO:0000313" key="4">
    <source>
        <dbReference type="Proteomes" id="UP001168990"/>
    </source>
</evidence>
<organism evidence="3 4">
    <name type="scientific">Microctonus aethiopoides</name>
    <dbReference type="NCBI Taxonomy" id="144406"/>
    <lineage>
        <taxon>Eukaryota</taxon>
        <taxon>Metazoa</taxon>
        <taxon>Ecdysozoa</taxon>
        <taxon>Arthropoda</taxon>
        <taxon>Hexapoda</taxon>
        <taxon>Insecta</taxon>
        <taxon>Pterygota</taxon>
        <taxon>Neoptera</taxon>
        <taxon>Endopterygota</taxon>
        <taxon>Hymenoptera</taxon>
        <taxon>Apocrita</taxon>
        <taxon>Ichneumonoidea</taxon>
        <taxon>Braconidae</taxon>
        <taxon>Euphorinae</taxon>
        <taxon>Microctonus</taxon>
    </lineage>
</organism>
<feature type="region of interest" description="Disordered" evidence="1">
    <location>
        <begin position="223"/>
        <end position="248"/>
    </location>
</feature>
<reference evidence="3" key="1">
    <citation type="journal article" date="2023" name="bioRxiv">
        <title>Scaffold-level genome assemblies of two parasitoid biocontrol wasps reveal the parthenogenesis mechanism and an associated novel virus.</title>
        <authorList>
            <person name="Inwood S."/>
            <person name="Skelly J."/>
            <person name="Guhlin J."/>
            <person name="Harrop T."/>
            <person name="Goldson S."/>
            <person name="Dearden P."/>
        </authorList>
    </citation>
    <scope>NUCLEOTIDE SEQUENCE</scope>
    <source>
        <strain evidence="3">Irish</strain>
        <tissue evidence="3">Whole body</tissue>
    </source>
</reference>
<dbReference type="EMBL" id="JAQQBS010000002">
    <property type="protein sequence ID" value="KAK0171924.1"/>
    <property type="molecule type" value="Genomic_DNA"/>
</dbReference>
<keyword evidence="2" id="KW-0812">Transmembrane</keyword>
<dbReference type="SUPFAM" id="SSF81324">
    <property type="entry name" value="Voltage-gated potassium channels"/>
    <property type="match status" value="1"/>
</dbReference>
<evidence type="ECO:0000256" key="2">
    <source>
        <dbReference type="SAM" id="Phobius"/>
    </source>
</evidence>
<protein>
    <submittedName>
        <fullName evidence="3">Uncharacterized protein</fullName>
    </submittedName>
</protein>
<dbReference type="AlphaFoldDB" id="A0AA39KSB8"/>